<feature type="region of interest" description="Disordered" evidence="1">
    <location>
        <begin position="36"/>
        <end position="87"/>
    </location>
</feature>
<comment type="caution">
    <text evidence="2">The sequence shown here is derived from an EMBL/GenBank/DDBJ whole genome shotgun (WGS) entry which is preliminary data.</text>
</comment>
<gene>
    <name evidence="2" type="ORF">Q7C36_003513</name>
</gene>
<protein>
    <submittedName>
        <fullName evidence="2">Uncharacterized protein</fullName>
    </submittedName>
</protein>
<dbReference type="EMBL" id="JAVHJS010000003">
    <property type="protein sequence ID" value="KAK2864359.1"/>
    <property type="molecule type" value="Genomic_DNA"/>
</dbReference>
<evidence type="ECO:0000313" key="2">
    <source>
        <dbReference type="EMBL" id="KAK2864359.1"/>
    </source>
</evidence>
<dbReference type="Proteomes" id="UP001187315">
    <property type="component" value="Unassembled WGS sequence"/>
</dbReference>
<keyword evidence="3" id="KW-1185">Reference proteome</keyword>
<evidence type="ECO:0000256" key="1">
    <source>
        <dbReference type="SAM" id="MobiDB-lite"/>
    </source>
</evidence>
<organism evidence="2 3">
    <name type="scientific">Tachysurus vachellii</name>
    <name type="common">Darkbarbel catfish</name>
    <name type="synonym">Pelteobagrus vachellii</name>
    <dbReference type="NCBI Taxonomy" id="175792"/>
    <lineage>
        <taxon>Eukaryota</taxon>
        <taxon>Metazoa</taxon>
        <taxon>Chordata</taxon>
        <taxon>Craniata</taxon>
        <taxon>Vertebrata</taxon>
        <taxon>Euteleostomi</taxon>
        <taxon>Actinopterygii</taxon>
        <taxon>Neopterygii</taxon>
        <taxon>Teleostei</taxon>
        <taxon>Ostariophysi</taxon>
        <taxon>Siluriformes</taxon>
        <taxon>Bagridae</taxon>
        <taxon>Tachysurus</taxon>
    </lineage>
</organism>
<accession>A0AA88T7H1</accession>
<reference evidence="2" key="1">
    <citation type="submission" date="2023-08" db="EMBL/GenBank/DDBJ databases">
        <title>Pelteobagrus vachellii genome.</title>
        <authorList>
            <person name="Liu H."/>
        </authorList>
    </citation>
    <scope>NUCLEOTIDE SEQUENCE</scope>
    <source>
        <strain evidence="2">PRFRI_2022a</strain>
        <tissue evidence="2">Muscle</tissue>
    </source>
</reference>
<feature type="compositionally biased region" description="Low complexity" evidence="1">
    <location>
        <begin position="54"/>
        <end position="67"/>
    </location>
</feature>
<evidence type="ECO:0000313" key="3">
    <source>
        <dbReference type="Proteomes" id="UP001187315"/>
    </source>
</evidence>
<proteinExistence type="predicted"/>
<sequence>MSSSRHPTVFVDRGVFHYDPFASEALSCSHIVMEEERAESTAQAEQEQEEMAETAETPETAETAGTTKTLGMTRTAGTDPEEDSPNMIVYRKCSDSTTFPLCFPG</sequence>
<name>A0AA88T7H1_TACVA</name>
<dbReference type="AlphaFoldDB" id="A0AA88T7H1"/>